<dbReference type="GO" id="GO:0016020">
    <property type="term" value="C:membrane"/>
    <property type="evidence" value="ECO:0007669"/>
    <property type="project" value="InterPro"/>
</dbReference>
<dbReference type="STRING" id="341036.SAMN05660649_04975"/>
<dbReference type="Pfam" id="PF00015">
    <property type="entry name" value="MCPsignal"/>
    <property type="match status" value="1"/>
</dbReference>
<dbReference type="GO" id="GO:0007165">
    <property type="term" value="P:signal transduction"/>
    <property type="evidence" value="ECO:0007669"/>
    <property type="project" value="UniProtKB-KW"/>
</dbReference>
<organism evidence="4 5">
    <name type="scientific">Desulfotruncus arcticus DSM 17038</name>
    <dbReference type="NCBI Taxonomy" id="1121424"/>
    <lineage>
        <taxon>Bacteria</taxon>
        <taxon>Bacillati</taxon>
        <taxon>Bacillota</taxon>
        <taxon>Clostridia</taxon>
        <taxon>Eubacteriales</taxon>
        <taxon>Desulfallaceae</taxon>
        <taxon>Desulfotruncus</taxon>
    </lineage>
</organism>
<keyword evidence="5" id="KW-1185">Reference proteome</keyword>
<evidence type="ECO:0000313" key="4">
    <source>
        <dbReference type="EMBL" id="SFH38010.1"/>
    </source>
</evidence>
<dbReference type="SUPFAM" id="SSF58104">
    <property type="entry name" value="Methyl-accepting chemotaxis protein (MCP) signaling domain"/>
    <property type="match status" value="1"/>
</dbReference>
<dbReference type="InterPro" id="IPR004089">
    <property type="entry name" value="MCPsignal_dom"/>
</dbReference>
<dbReference type="Gene3D" id="1.10.287.950">
    <property type="entry name" value="Methyl-accepting chemotaxis protein"/>
    <property type="match status" value="1"/>
</dbReference>
<evidence type="ECO:0000313" key="5">
    <source>
        <dbReference type="Proteomes" id="UP000199337"/>
    </source>
</evidence>
<dbReference type="PANTHER" id="PTHR32089:SF112">
    <property type="entry name" value="LYSOZYME-LIKE PROTEIN-RELATED"/>
    <property type="match status" value="1"/>
</dbReference>
<feature type="domain" description="Methyl-accepting transducer" evidence="3">
    <location>
        <begin position="151"/>
        <end position="323"/>
    </location>
</feature>
<keyword evidence="1 2" id="KW-0807">Transducer</keyword>
<dbReference type="PROSITE" id="PS50111">
    <property type="entry name" value="CHEMOTAXIS_TRANSDUC_2"/>
    <property type="match status" value="1"/>
</dbReference>
<dbReference type="OrthoDB" id="3192at2"/>
<dbReference type="AlphaFoldDB" id="A0A1I2ZJV9"/>
<evidence type="ECO:0000256" key="1">
    <source>
        <dbReference type="ARBA" id="ARBA00023224"/>
    </source>
</evidence>
<dbReference type="EMBL" id="FOOX01000030">
    <property type="protein sequence ID" value="SFH38010.1"/>
    <property type="molecule type" value="Genomic_DNA"/>
</dbReference>
<accession>A0A1I2ZJV9</accession>
<reference evidence="5" key="1">
    <citation type="submission" date="2016-10" db="EMBL/GenBank/DDBJ databases">
        <authorList>
            <person name="Varghese N."/>
            <person name="Submissions S."/>
        </authorList>
    </citation>
    <scope>NUCLEOTIDE SEQUENCE [LARGE SCALE GENOMIC DNA]</scope>
    <source>
        <strain evidence="5">DSM 17038</strain>
    </source>
</reference>
<dbReference type="PANTHER" id="PTHR32089">
    <property type="entry name" value="METHYL-ACCEPTING CHEMOTAXIS PROTEIN MCPB"/>
    <property type="match status" value="1"/>
</dbReference>
<evidence type="ECO:0000256" key="2">
    <source>
        <dbReference type="PROSITE-ProRule" id="PRU00284"/>
    </source>
</evidence>
<sequence>MLGFFKKEVSQVDKEDLKNELAPIVPSDEQLKPTLISETMYSDMEMAETACNLIFELYDGKNFVVLFNKDAVVIKSWDVPGLDFNLKPGDLIKPGSIGHKTLTTGSRVAAQVTKEKSIYGFGYAGIGVPIRNKNDELIGGLSTTFLYVSPDELKTVSDEMHNSADQNSKAIEEIAQGASNLSTTVDTLTRKTKEASESLNTINQVIDLIKGIADQTNLLALNAAIEAARAGEHGRGFAVVADEVRKLAQNSANSAKDMSDKLIAISIMIEDIGMQANELNSLAQQQAASTEEISASMEQLDEQAKVLLALAEELKKSLQFMFT</sequence>
<protein>
    <submittedName>
        <fullName evidence="4">Methyl-accepting chemotaxis protein (MCP) signalling domain-containing protein</fullName>
    </submittedName>
</protein>
<evidence type="ECO:0000259" key="3">
    <source>
        <dbReference type="PROSITE" id="PS50111"/>
    </source>
</evidence>
<name>A0A1I2ZJV9_9FIRM</name>
<proteinExistence type="predicted"/>
<dbReference type="Proteomes" id="UP000199337">
    <property type="component" value="Unassembled WGS sequence"/>
</dbReference>
<dbReference type="SMART" id="SM00283">
    <property type="entry name" value="MA"/>
    <property type="match status" value="1"/>
</dbReference>
<gene>
    <name evidence="4" type="ORF">SAMN05660649_04975</name>
</gene>